<comment type="caution">
    <text evidence="2">The sequence shown here is derived from an EMBL/GenBank/DDBJ whole genome shotgun (WGS) entry which is preliminary data.</text>
</comment>
<dbReference type="EMBL" id="AYSO01000010">
    <property type="protein sequence ID" value="KIE48323.1"/>
    <property type="molecule type" value="Genomic_DNA"/>
</dbReference>
<dbReference type="SUPFAM" id="SSF53187">
    <property type="entry name" value="Zn-dependent exopeptidases"/>
    <property type="match status" value="1"/>
</dbReference>
<dbReference type="Pfam" id="PF01520">
    <property type="entry name" value="Amidase_3"/>
    <property type="match status" value="1"/>
</dbReference>
<name>A0A0C1U9G1_9CLOT</name>
<dbReference type="PANTHER" id="PTHR30032:SF1">
    <property type="entry name" value="N-ACETYLMURAMOYL-L-ALANINE AMIDASE LYTC"/>
    <property type="match status" value="1"/>
</dbReference>
<dbReference type="GO" id="GO:0008745">
    <property type="term" value="F:N-acetylmuramoyl-L-alanine amidase activity"/>
    <property type="evidence" value="ECO:0007669"/>
    <property type="project" value="InterPro"/>
</dbReference>
<dbReference type="Proteomes" id="UP000031366">
    <property type="component" value="Unassembled WGS sequence"/>
</dbReference>
<dbReference type="InterPro" id="IPR051922">
    <property type="entry name" value="Bact_Sporulation_Assoc"/>
</dbReference>
<dbReference type="AlphaFoldDB" id="A0A0C1U9G1"/>
<evidence type="ECO:0000259" key="1">
    <source>
        <dbReference type="Pfam" id="PF01520"/>
    </source>
</evidence>
<organism evidence="2 3">
    <name type="scientific">Clostridium argentinense CDC 2741</name>
    <dbReference type="NCBI Taxonomy" id="1418104"/>
    <lineage>
        <taxon>Bacteria</taxon>
        <taxon>Bacillati</taxon>
        <taxon>Bacillota</taxon>
        <taxon>Clostridia</taxon>
        <taxon>Eubacteriales</taxon>
        <taxon>Clostridiaceae</taxon>
        <taxon>Clostridium</taxon>
    </lineage>
</organism>
<evidence type="ECO:0000313" key="2">
    <source>
        <dbReference type="EMBL" id="KIE48323.1"/>
    </source>
</evidence>
<evidence type="ECO:0000313" key="3">
    <source>
        <dbReference type="Proteomes" id="UP000031366"/>
    </source>
</evidence>
<dbReference type="GO" id="GO:0009253">
    <property type="term" value="P:peptidoglycan catabolic process"/>
    <property type="evidence" value="ECO:0007669"/>
    <property type="project" value="InterPro"/>
</dbReference>
<feature type="domain" description="MurNAc-LAA" evidence="1">
    <location>
        <begin position="3"/>
        <end position="95"/>
    </location>
</feature>
<reference evidence="2 3" key="1">
    <citation type="journal article" date="2015" name="Infect. Genet. Evol.">
        <title>Genomic sequences of six botulinum neurotoxin-producing strains representing three clostridial species illustrate the mobility and diversity of botulinum neurotoxin genes.</title>
        <authorList>
            <person name="Smith T.J."/>
            <person name="Hill K.K."/>
            <person name="Xie G."/>
            <person name="Foley B.T."/>
            <person name="Williamson C.H."/>
            <person name="Foster J.T."/>
            <person name="Johnson S.L."/>
            <person name="Chertkov O."/>
            <person name="Teshima H."/>
            <person name="Gibbons H.S."/>
            <person name="Johnsky L.A."/>
            <person name="Karavis M.A."/>
            <person name="Smith L.A."/>
        </authorList>
    </citation>
    <scope>NUCLEOTIDE SEQUENCE [LARGE SCALE GENOMIC DNA]</scope>
    <source>
        <strain evidence="2 3">CDC 2741</strain>
    </source>
</reference>
<accession>A0A0C1U9G1</accession>
<dbReference type="InterPro" id="IPR002508">
    <property type="entry name" value="MurNAc-LAA_cat"/>
</dbReference>
<sequence>MKIGIDCGHTLSGADYGAVEVKAESVLTREVGSRVINKLKALGHSVINCTIDTCNSLEESLAYRVNQANNNNVDLFISMHFNAYNGQAHGTEAFTWSGIPRSH</sequence>
<dbReference type="Gene3D" id="3.40.630.40">
    <property type="entry name" value="Zn-dependent exopeptidases"/>
    <property type="match status" value="1"/>
</dbReference>
<keyword evidence="3" id="KW-1185">Reference proteome</keyword>
<gene>
    <name evidence="2" type="ORF">U732_4135</name>
</gene>
<protein>
    <submittedName>
        <fullName evidence="2">N-acetylmuramoyl-L-alanine amidase family protein</fullName>
    </submittedName>
</protein>
<dbReference type="PANTHER" id="PTHR30032">
    <property type="entry name" value="N-ACETYLMURAMOYL-L-ALANINE AMIDASE-RELATED"/>
    <property type="match status" value="1"/>
</dbReference>
<dbReference type="STRING" id="29341.RSJ17_10730"/>
<dbReference type="CDD" id="cd02696">
    <property type="entry name" value="MurNAc-LAA"/>
    <property type="match status" value="1"/>
</dbReference>
<proteinExistence type="predicted"/>